<organism evidence="1">
    <name type="scientific">bioreactor metagenome</name>
    <dbReference type="NCBI Taxonomy" id="1076179"/>
    <lineage>
        <taxon>unclassified sequences</taxon>
        <taxon>metagenomes</taxon>
        <taxon>ecological metagenomes</taxon>
    </lineage>
</organism>
<dbReference type="EMBL" id="VSSQ01003603">
    <property type="protein sequence ID" value="MPM21500.1"/>
    <property type="molecule type" value="Genomic_DNA"/>
</dbReference>
<reference evidence="1" key="1">
    <citation type="submission" date="2019-08" db="EMBL/GenBank/DDBJ databases">
        <authorList>
            <person name="Kucharzyk K."/>
            <person name="Murdoch R.W."/>
            <person name="Higgins S."/>
            <person name="Loffler F."/>
        </authorList>
    </citation>
    <scope>NUCLEOTIDE SEQUENCE</scope>
</reference>
<accession>A0A644XZ38</accession>
<sequence length="106" mass="12006">MELDVARIVRQGMRRHRLRALHHAAPPTAGRTTGGIEPEKRRRCRHQLAHIAFQRHTAFHDGRADVADLAHGQGHNGQPVLEAQAHIRVLCAHTLTVWKLHLNRHG</sequence>
<proteinExistence type="predicted"/>
<gene>
    <name evidence="1" type="ORF">SDC9_67944</name>
</gene>
<evidence type="ECO:0000313" key="1">
    <source>
        <dbReference type="EMBL" id="MPM21500.1"/>
    </source>
</evidence>
<dbReference type="AlphaFoldDB" id="A0A644XZ38"/>
<comment type="caution">
    <text evidence="1">The sequence shown here is derived from an EMBL/GenBank/DDBJ whole genome shotgun (WGS) entry which is preliminary data.</text>
</comment>
<name>A0A644XZ38_9ZZZZ</name>
<protein>
    <submittedName>
        <fullName evidence="1">Uncharacterized protein</fullName>
    </submittedName>
</protein>